<keyword evidence="2" id="KW-1185">Reference proteome</keyword>
<dbReference type="EMBL" id="QETF01000017">
    <property type="protein sequence ID" value="PWG16112.1"/>
    <property type="molecule type" value="Genomic_DNA"/>
</dbReference>
<proteinExistence type="predicted"/>
<evidence type="ECO:0000313" key="1">
    <source>
        <dbReference type="EMBL" id="PWG16112.1"/>
    </source>
</evidence>
<dbReference type="SUPFAM" id="SSF89447">
    <property type="entry name" value="AbrB/MazE/MraZ-like"/>
    <property type="match status" value="1"/>
</dbReference>
<organism evidence="1 2">
    <name type="scientific">Salibaculum griseiflavum</name>
    <dbReference type="NCBI Taxonomy" id="1914409"/>
    <lineage>
        <taxon>Bacteria</taxon>
        <taxon>Pseudomonadati</taxon>
        <taxon>Pseudomonadota</taxon>
        <taxon>Alphaproteobacteria</taxon>
        <taxon>Rhodobacterales</taxon>
        <taxon>Roseobacteraceae</taxon>
        <taxon>Salibaculum</taxon>
    </lineage>
</organism>
<dbReference type="Proteomes" id="UP000245293">
    <property type="component" value="Unassembled WGS sequence"/>
</dbReference>
<name>A0A2V1P469_9RHOB</name>
<dbReference type="RefSeq" id="WP_109389476.1">
    <property type="nucleotide sequence ID" value="NZ_QETF01000017.1"/>
</dbReference>
<dbReference type="InterPro" id="IPR037914">
    <property type="entry name" value="SpoVT-AbrB_sf"/>
</dbReference>
<protein>
    <recommendedName>
        <fullName evidence="3">Addiction module antidote</fullName>
    </recommendedName>
</protein>
<gene>
    <name evidence="1" type="ORF">DFK10_13010</name>
</gene>
<reference evidence="2" key="1">
    <citation type="submission" date="2018-05" db="EMBL/GenBank/DDBJ databases">
        <authorList>
            <person name="Du Z."/>
            <person name="Wang X."/>
        </authorList>
    </citation>
    <scope>NUCLEOTIDE SEQUENCE [LARGE SCALE GENOMIC DNA]</scope>
    <source>
        <strain evidence="2">WDS4C29</strain>
    </source>
</reference>
<comment type="caution">
    <text evidence="1">The sequence shown here is derived from an EMBL/GenBank/DDBJ whole genome shotgun (WGS) entry which is preliminary data.</text>
</comment>
<sequence length="81" mass="8860">MVTTTNKIKKIGNGHFLPLSAATMDALQLRAGQQVTLSTDDGTLIVRTVNDNYAKTREAAAKVTQRYRRTLVKLGREGDVA</sequence>
<dbReference type="Gene3D" id="2.10.260.10">
    <property type="match status" value="1"/>
</dbReference>
<evidence type="ECO:0008006" key="3">
    <source>
        <dbReference type="Google" id="ProtNLM"/>
    </source>
</evidence>
<accession>A0A2V1P469</accession>
<dbReference type="OrthoDB" id="7863942at2"/>
<evidence type="ECO:0000313" key="2">
    <source>
        <dbReference type="Proteomes" id="UP000245293"/>
    </source>
</evidence>
<dbReference type="AlphaFoldDB" id="A0A2V1P469"/>